<gene>
    <name evidence="2" type="ORF">U27_01707</name>
</gene>
<proteinExistence type="predicted"/>
<dbReference type="PANTHER" id="PTHR47099">
    <property type="entry name" value="METHYLCOBAMIDE:COM METHYLTRANSFERASE MTBA"/>
    <property type="match status" value="1"/>
</dbReference>
<dbReference type="Gene3D" id="3.20.20.210">
    <property type="match status" value="1"/>
</dbReference>
<organism evidence="2">
    <name type="scientific">Vecturithrix granuli</name>
    <dbReference type="NCBI Taxonomy" id="1499967"/>
    <lineage>
        <taxon>Bacteria</taxon>
        <taxon>Candidatus Moduliflexota</taxon>
        <taxon>Candidatus Vecturitrichia</taxon>
        <taxon>Candidatus Vecturitrichales</taxon>
        <taxon>Candidatus Vecturitrichaceae</taxon>
        <taxon>Candidatus Vecturithrix</taxon>
    </lineage>
</organism>
<reference evidence="2" key="1">
    <citation type="journal article" date="2015" name="PeerJ">
        <title>First genomic representation of candidate bacterial phylum KSB3 points to enhanced environmental sensing as a trigger of wastewater bulking.</title>
        <authorList>
            <person name="Sekiguchi Y."/>
            <person name="Ohashi A."/>
            <person name="Parks D.H."/>
            <person name="Yamauchi T."/>
            <person name="Tyson G.W."/>
            <person name="Hugenholtz P."/>
        </authorList>
    </citation>
    <scope>NUCLEOTIDE SEQUENCE [LARGE SCALE GENOMIC DNA]</scope>
</reference>
<accession>A0A0S6W907</accession>
<dbReference type="InterPro" id="IPR038071">
    <property type="entry name" value="UROD/MetE-like_sf"/>
</dbReference>
<dbReference type="EMBL" id="DF820463">
    <property type="protein sequence ID" value="GAK54876.1"/>
    <property type="molecule type" value="Genomic_DNA"/>
</dbReference>
<name>A0A0S6W907_VECG1</name>
<dbReference type="InterPro" id="IPR052024">
    <property type="entry name" value="Methanogen_methyltrans"/>
</dbReference>
<dbReference type="SUPFAM" id="SSF51726">
    <property type="entry name" value="UROD/MetE-like"/>
    <property type="match status" value="1"/>
</dbReference>
<dbReference type="GO" id="GO:0006779">
    <property type="term" value="P:porphyrin-containing compound biosynthetic process"/>
    <property type="evidence" value="ECO:0007669"/>
    <property type="project" value="InterPro"/>
</dbReference>
<evidence type="ECO:0000313" key="2">
    <source>
        <dbReference type="EMBL" id="GAK54876.1"/>
    </source>
</evidence>
<dbReference type="STRING" id="1499967.U27_01707"/>
<dbReference type="AlphaFoldDB" id="A0A0S6W907"/>
<dbReference type="Proteomes" id="UP000030661">
    <property type="component" value="Unassembled WGS sequence"/>
</dbReference>
<dbReference type="PANTHER" id="PTHR47099:SF1">
    <property type="entry name" value="METHYLCOBAMIDE:COM METHYLTRANSFERASE MTBA"/>
    <property type="match status" value="1"/>
</dbReference>
<sequence>MFTIPENWNTLSSKEKMEARFASWMSSRNDFATPEAKQAYIQRIRMIQTVTNLKTPERVPIIPWMGVYPAEYGNITVEEAMYDYEKLGAAWKKFNRDFQADGLTTCSLIGPGKVFEMLDYKIYYWPGHGTPANRSYQCIEGEYMGADEYDLLITDPSNYFLRYYLPRAFGALGPWQMLGAFTDIIELPFVGLGLIPIGIPPVQQAFKTLLEAGQAVMEWISSVGAIDGESIATLGVPSIIGSLSKAPYDIIGDTMRGTRGIMLDMYRRPAKLIEAMERLVPIAIDMGIRYATVSDTPMVFMPLHKGADGFMSNNDFKKFYWPTLKAVILGLIEAGTVPYLFVEGGYNQRLDLITDPDIPAGHTIWLFDQTDMKAVKQKLSGWAAFGGNVPGSLLKAGQPADVENYVKKLLDEVGQDGAYILSNGAVLDDCTPENFHAFIDTGRTYGVYK</sequence>
<dbReference type="GO" id="GO:0004853">
    <property type="term" value="F:uroporphyrinogen decarboxylase activity"/>
    <property type="evidence" value="ECO:0007669"/>
    <property type="project" value="InterPro"/>
</dbReference>
<feature type="domain" description="Uroporphyrinogen decarboxylase (URO-D)" evidence="1">
    <location>
        <begin position="248"/>
        <end position="444"/>
    </location>
</feature>
<evidence type="ECO:0000313" key="3">
    <source>
        <dbReference type="Proteomes" id="UP000030661"/>
    </source>
</evidence>
<evidence type="ECO:0000259" key="1">
    <source>
        <dbReference type="Pfam" id="PF01208"/>
    </source>
</evidence>
<protein>
    <recommendedName>
        <fullName evidence="1">Uroporphyrinogen decarboxylase (URO-D) domain-containing protein</fullName>
    </recommendedName>
</protein>
<dbReference type="eggNOG" id="COG0407">
    <property type="taxonomic scope" value="Bacteria"/>
</dbReference>
<dbReference type="Pfam" id="PF01208">
    <property type="entry name" value="URO-D"/>
    <property type="match status" value="1"/>
</dbReference>
<dbReference type="HOGENOM" id="CLU_059388_0_0_0"/>
<dbReference type="InterPro" id="IPR000257">
    <property type="entry name" value="Uroporphyrinogen_deCOase"/>
</dbReference>
<keyword evidence="3" id="KW-1185">Reference proteome</keyword>